<sequence>MEEENTWDKGRKSNLGMEKPQCGISSGVSINSFDLKNKSSPLIYVGNAPNITGGYNSSISRFCLKNSLDENLVKGKIVLCDGFQGPSSLGFVSGAAGVLLRSAVPEDVTSIYALPTVQLGLRDGALIHSYINLTRIT</sequence>
<dbReference type="Proteomes" id="UP000501690">
    <property type="component" value="Linkage Group LG9"/>
</dbReference>
<keyword evidence="2" id="KW-1185">Reference proteome</keyword>
<gene>
    <name evidence="1" type="ORF">DEO72_LG9g514</name>
</gene>
<evidence type="ECO:0000313" key="1">
    <source>
        <dbReference type="EMBL" id="QCE05511.1"/>
    </source>
</evidence>
<evidence type="ECO:0000313" key="2">
    <source>
        <dbReference type="Proteomes" id="UP000501690"/>
    </source>
</evidence>
<reference evidence="1 2" key="1">
    <citation type="submission" date="2019-04" db="EMBL/GenBank/DDBJ databases">
        <title>An improved genome assembly and genetic linkage map for asparagus bean, Vigna unguiculata ssp. sesquipedialis.</title>
        <authorList>
            <person name="Xia Q."/>
            <person name="Zhang R."/>
            <person name="Dong Y."/>
        </authorList>
    </citation>
    <scope>NUCLEOTIDE SEQUENCE [LARGE SCALE GENOMIC DNA]</scope>
    <source>
        <tissue evidence="1">Leaf</tissue>
    </source>
</reference>
<organism evidence="1 2">
    <name type="scientific">Vigna unguiculata</name>
    <name type="common">Cowpea</name>
    <dbReference type="NCBI Taxonomy" id="3917"/>
    <lineage>
        <taxon>Eukaryota</taxon>
        <taxon>Viridiplantae</taxon>
        <taxon>Streptophyta</taxon>
        <taxon>Embryophyta</taxon>
        <taxon>Tracheophyta</taxon>
        <taxon>Spermatophyta</taxon>
        <taxon>Magnoliopsida</taxon>
        <taxon>eudicotyledons</taxon>
        <taxon>Gunneridae</taxon>
        <taxon>Pentapetalae</taxon>
        <taxon>rosids</taxon>
        <taxon>fabids</taxon>
        <taxon>Fabales</taxon>
        <taxon>Fabaceae</taxon>
        <taxon>Papilionoideae</taxon>
        <taxon>50 kb inversion clade</taxon>
        <taxon>NPAAA clade</taxon>
        <taxon>indigoferoid/millettioid clade</taxon>
        <taxon>Phaseoleae</taxon>
        <taxon>Vigna</taxon>
    </lineage>
</organism>
<dbReference type="Gene3D" id="3.50.30.30">
    <property type="match status" value="1"/>
</dbReference>
<dbReference type="EMBL" id="CP039353">
    <property type="protein sequence ID" value="QCE05511.1"/>
    <property type="molecule type" value="Genomic_DNA"/>
</dbReference>
<protein>
    <submittedName>
        <fullName evidence="1">Peptidase S8</fullName>
    </submittedName>
</protein>
<accession>A0A4D6MXY1</accession>
<dbReference type="CDD" id="cd02120">
    <property type="entry name" value="PA_subtilisin_like"/>
    <property type="match status" value="1"/>
</dbReference>
<dbReference type="AlphaFoldDB" id="A0A4D6MXY1"/>
<name>A0A4D6MXY1_VIGUN</name>
<proteinExistence type="predicted"/>